<keyword evidence="2" id="KW-1185">Reference proteome</keyword>
<protein>
    <submittedName>
        <fullName evidence="1">GL14813</fullName>
    </submittedName>
</protein>
<dbReference type="Proteomes" id="UP000008744">
    <property type="component" value="Unassembled WGS sequence"/>
</dbReference>
<name>B4H0P0_DROPE</name>
<proteinExistence type="predicted"/>
<organism evidence="2">
    <name type="scientific">Drosophila persimilis</name>
    <name type="common">Fruit fly</name>
    <dbReference type="NCBI Taxonomy" id="7234"/>
    <lineage>
        <taxon>Eukaryota</taxon>
        <taxon>Metazoa</taxon>
        <taxon>Ecdysozoa</taxon>
        <taxon>Arthropoda</taxon>
        <taxon>Hexapoda</taxon>
        <taxon>Insecta</taxon>
        <taxon>Pterygota</taxon>
        <taxon>Neoptera</taxon>
        <taxon>Endopterygota</taxon>
        <taxon>Diptera</taxon>
        <taxon>Brachycera</taxon>
        <taxon>Muscomorpha</taxon>
        <taxon>Ephydroidea</taxon>
        <taxon>Drosophilidae</taxon>
        <taxon>Drosophila</taxon>
        <taxon>Sophophora</taxon>
    </lineage>
</organism>
<dbReference type="AlphaFoldDB" id="B4H0P0"/>
<dbReference type="EMBL" id="CH479200">
    <property type="protein sequence ID" value="EDW29835.1"/>
    <property type="molecule type" value="Genomic_DNA"/>
</dbReference>
<sequence>MLDDIIAGLLFADSQRIRKWTAALGNAFDNPQALPVLYQILMSPRETQFIHEKIQKERPKFQRVMHHRHYEIGLDYSTPAVVLLQFFRVSLSRSTGWVVSRFPAMASHILYGLCLFINNYTGEIQNRTENL</sequence>
<accession>B4H0P0</accession>
<gene>
    <name evidence="1" type="primary">Dper\GL14813</name>
    <name evidence="1" type="ORF">Dper_GL14813</name>
</gene>
<evidence type="ECO:0000313" key="1">
    <source>
        <dbReference type="EMBL" id="EDW29835.1"/>
    </source>
</evidence>
<evidence type="ECO:0000313" key="2">
    <source>
        <dbReference type="Proteomes" id="UP000008744"/>
    </source>
</evidence>
<dbReference type="HOGENOM" id="CLU_1929765_0_0_1"/>
<reference evidence="1 2" key="1">
    <citation type="journal article" date="2007" name="Nature">
        <title>Evolution of genes and genomes on the Drosophila phylogeny.</title>
        <authorList>
            <consortium name="Drosophila 12 Genomes Consortium"/>
            <person name="Clark A.G."/>
            <person name="Eisen M.B."/>
            <person name="Smith D.R."/>
            <person name="Bergman C.M."/>
            <person name="Oliver B."/>
            <person name="Markow T.A."/>
            <person name="Kaufman T.C."/>
            <person name="Kellis M."/>
            <person name="Gelbart W."/>
            <person name="Iyer V.N."/>
            <person name="Pollard D.A."/>
            <person name="Sackton T.B."/>
            <person name="Larracuente A.M."/>
            <person name="Singh N.D."/>
            <person name="Abad J.P."/>
            <person name="Abt D.N."/>
            <person name="Adryan B."/>
            <person name="Aguade M."/>
            <person name="Akashi H."/>
            <person name="Anderson W.W."/>
            <person name="Aquadro C.F."/>
            <person name="Ardell D.H."/>
            <person name="Arguello R."/>
            <person name="Artieri C.G."/>
            <person name="Barbash D.A."/>
            <person name="Barker D."/>
            <person name="Barsanti P."/>
            <person name="Batterham P."/>
            <person name="Batzoglou S."/>
            <person name="Begun D."/>
            <person name="Bhutkar A."/>
            <person name="Blanco E."/>
            <person name="Bosak S.A."/>
            <person name="Bradley R.K."/>
            <person name="Brand A.D."/>
            <person name="Brent M.R."/>
            <person name="Brooks A.N."/>
            <person name="Brown R.H."/>
            <person name="Butlin R.K."/>
            <person name="Caggese C."/>
            <person name="Calvi B.R."/>
            <person name="Bernardo de Carvalho A."/>
            <person name="Caspi A."/>
            <person name="Castrezana S."/>
            <person name="Celniker S.E."/>
            <person name="Chang J.L."/>
            <person name="Chapple C."/>
            <person name="Chatterji S."/>
            <person name="Chinwalla A."/>
            <person name="Civetta A."/>
            <person name="Clifton S.W."/>
            <person name="Comeron J.M."/>
            <person name="Costello J.C."/>
            <person name="Coyne J.A."/>
            <person name="Daub J."/>
            <person name="David R.G."/>
            <person name="Delcher A.L."/>
            <person name="Delehaunty K."/>
            <person name="Do C.B."/>
            <person name="Ebling H."/>
            <person name="Edwards K."/>
            <person name="Eickbush T."/>
            <person name="Evans J.D."/>
            <person name="Filipski A."/>
            <person name="Findeiss S."/>
            <person name="Freyhult E."/>
            <person name="Fulton L."/>
            <person name="Fulton R."/>
            <person name="Garcia A.C."/>
            <person name="Gardiner A."/>
            <person name="Garfield D.A."/>
            <person name="Garvin B.E."/>
            <person name="Gibson G."/>
            <person name="Gilbert D."/>
            <person name="Gnerre S."/>
            <person name="Godfrey J."/>
            <person name="Good R."/>
            <person name="Gotea V."/>
            <person name="Gravely B."/>
            <person name="Greenberg A.J."/>
            <person name="Griffiths-Jones S."/>
            <person name="Gross S."/>
            <person name="Guigo R."/>
            <person name="Gustafson E.A."/>
            <person name="Haerty W."/>
            <person name="Hahn M.W."/>
            <person name="Halligan D.L."/>
            <person name="Halpern A.L."/>
            <person name="Halter G.M."/>
            <person name="Han M.V."/>
            <person name="Heger A."/>
            <person name="Hillier L."/>
            <person name="Hinrichs A.S."/>
            <person name="Holmes I."/>
            <person name="Hoskins R.A."/>
            <person name="Hubisz M.J."/>
            <person name="Hultmark D."/>
            <person name="Huntley M.A."/>
            <person name="Jaffe D.B."/>
            <person name="Jagadeeshan S."/>
            <person name="Jeck W.R."/>
            <person name="Johnson J."/>
            <person name="Jones C.D."/>
            <person name="Jordan W.C."/>
            <person name="Karpen G.H."/>
            <person name="Kataoka E."/>
            <person name="Keightley P.D."/>
            <person name="Kheradpour P."/>
            <person name="Kirkness E.F."/>
            <person name="Koerich L.B."/>
            <person name="Kristiansen K."/>
            <person name="Kudrna D."/>
            <person name="Kulathinal R.J."/>
            <person name="Kumar S."/>
            <person name="Kwok R."/>
            <person name="Lander E."/>
            <person name="Langley C.H."/>
            <person name="Lapoint R."/>
            <person name="Lazzaro B.P."/>
            <person name="Lee S.J."/>
            <person name="Levesque L."/>
            <person name="Li R."/>
            <person name="Lin C.F."/>
            <person name="Lin M.F."/>
            <person name="Lindblad-Toh K."/>
            <person name="Llopart A."/>
            <person name="Long M."/>
            <person name="Low L."/>
            <person name="Lozovsky E."/>
            <person name="Lu J."/>
            <person name="Luo M."/>
            <person name="Machado C.A."/>
            <person name="Makalowski W."/>
            <person name="Marzo M."/>
            <person name="Matsuda M."/>
            <person name="Matzkin L."/>
            <person name="McAllister B."/>
            <person name="McBride C.S."/>
            <person name="McKernan B."/>
            <person name="McKernan K."/>
            <person name="Mendez-Lago M."/>
            <person name="Minx P."/>
            <person name="Mollenhauer M.U."/>
            <person name="Montooth K."/>
            <person name="Mount S.M."/>
            <person name="Mu X."/>
            <person name="Myers E."/>
            <person name="Negre B."/>
            <person name="Newfeld S."/>
            <person name="Nielsen R."/>
            <person name="Noor M.A."/>
            <person name="O'Grady P."/>
            <person name="Pachter L."/>
            <person name="Papaceit M."/>
            <person name="Parisi M.J."/>
            <person name="Parisi M."/>
            <person name="Parts L."/>
            <person name="Pedersen J.S."/>
            <person name="Pesole G."/>
            <person name="Phillippy A.M."/>
            <person name="Ponting C.P."/>
            <person name="Pop M."/>
            <person name="Porcelli D."/>
            <person name="Powell J.R."/>
            <person name="Prohaska S."/>
            <person name="Pruitt K."/>
            <person name="Puig M."/>
            <person name="Quesneville H."/>
            <person name="Ram K.R."/>
            <person name="Rand D."/>
            <person name="Rasmussen M.D."/>
            <person name="Reed L.K."/>
            <person name="Reenan R."/>
            <person name="Reily A."/>
            <person name="Remington K.A."/>
            <person name="Rieger T.T."/>
            <person name="Ritchie M.G."/>
            <person name="Robin C."/>
            <person name="Rogers Y.H."/>
            <person name="Rohde C."/>
            <person name="Rozas J."/>
            <person name="Rubenfield M.J."/>
            <person name="Ruiz A."/>
            <person name="Russo S."/>
            <person name="Salzberg S.L."/>
            <person name="Sanchez-Gracia A."/>
            <person name="Saranga D.J."/>
            <person name="Sato H."/>
            <person name="Schaeffer S.W."/>
            <person name="Schatz M.C."/>
            <person name="Schlenke T."/>
            <person name="Schwartz R."/>
            <person name="Segarra C."/>
            <person name="Singh R.S."/>
            <person name="Sirot L."/>
            <person name="Sirota M."/>
            <person name="Sisneros N.B."/>
            <person name="Smith C.D."/>
            <person name="Smith T.F."/>
            <person name="Spieth J."/>
            <person name="Stage D.E."/>
            <person name="Stark A."/>
            <person name="Stephan W."/>
            <person name="Strausberg R.L."/>
            <person name="Strempel S."/>
            <person name="Sturgill D."/>
            <person name="Sutton G."/>
            <person name="Sutton G.G."/>
            <person name="Tao W."/>
            <person name="Teichmann S."/>
            <person name="Tobari Y.N."/>
            <person name="Tomimura Y."/>
            <person name="Tsolas J.M."/>
            <person name="Valente V.L."/>
            <person name="Venter E."/>
            <person name="Venter J.C."/>
            <person name="Vicario S."/>
            <person name="Vieira F.G."/>
            <person name="Vilella A.J."/>
            <person name="Villasante A."/>
            <person name="Walenz B."/>
            <person name="Wang J."/>
            <person name="Wasserman M."/>
            <person name="Watts T."/>
            <person name="Wilson D."/>
            <person name="Wilson R.K."/>
            <person name="Wing R.A."/>
            <person name="Wolfner M.F."/>
            <person name="Wong A."/>
            <person name="Wong G.K."/>
            <person name="Wu C.I."/>
            <person name="Wu G."/>
            <person name="Yamamoto D."/>
            <person name="Yang H.P."/>
            <person name="Yang S.P."/>
            <person name="Yorke J.A."/>
            <person name="Yoshida K."/>
            <person name="Zdobnov E."/>
            <person name="Zhang P."/>
            <person name="Zhang Y."/>
            <person name="Zimin A.V."/>
            <person name="Baldwin J."/>
            <person name="Abdouelleil A."/>
            <person name="Abdulkadir J."/>
            <person name="Abebe A."/>
            <person name="Abera B."/>
            <person name="Abreu J."/>
            <person name="Acer S.C."/>
            <person name="Aftuck L."/>
            <person name="Alexander A."/>
            <person name="An P."/>
            <person name="Anderson E."/>
            <person name="Anderson S."/>
            <person name="Arachi H."/>
            <person name="Azer M."/>
            <person name="Bachantsang P."/>
            <person name="Barry A."/>
            <person name="Bayul T."/>
            <person name="Berlin A."/>
            <person name="Bessette D."/>
            <person name="Bloom T."/>
            <person name="Blye J."/>
            <person name="Boguslavskiy L."/>
            <person name="Bonnet C."/>
            <person name="Boukhgalter B."/>
            <person name="Bourzgui I."/>
            <person name="Brown A."/>
            <person name="Cahill P."/>
            <person name="Channer S."/>
            <person name="Cheshatsang Y."/>
            <person name="Chuda L."/>
            <person name="Citroen M."/>
            <person name="Collymore A."/>
            <person name="Cooke P."/>
            <person name="Costello M."/>
            <person name="D'Aco K."/>
            <person name="Daza R."/>
            <person name="De Haan G."/>
            <person name="DeGray S."/>
            <person name="DeMaso C."/>
            <person name="Dhargay N."/>
            <person name="Dooley K."/>
            <person name="Dooley E."/>
            <person name="Doricent M."/>
            <person name="Dorje P."/>
            <person name="Dorjee K."/>
            <person name="Dupes A."/>
            <person name="Elong R."/>
            <person name="Falk J."/>
            <person name="Farina A."/>
            <person name="Faro S."/>
            <person name="Ferguson D."/>
            <person name="Fisher S."/>
            <person name="Foley C.D."/>
            <person name="Franke A."/>
            <person name="Friedrich D."/>
            <person name="Gadbois L."/>
            <person name="Gearin G."/>
            <person name="Gearin C.R."/>
            <person name="Giannoukos G."/>
            <person name="Goode T."/>
            <person name="Graham J."/>
            <person name="Grandbois E."/>
            <person name="Grewal S."/>
            <person name="Gyaltsen K."/>
            <person name="Hafez N."/>
            <person name="Hagos B."/>
            <person name="Hall J."/>
            <person name="Henson C."/>
            <person name="Hollinger A."/>
            <person name="Honan T."/>
            <person name="Huard M.D."/>
            <person name="Hughes L."/>
            <person name="Hurhula B."/>
            <person name="Husby M.E."/>
            <person name="Kamat A."/>
            <person name="Kanga B."/>
            <person name="Kashin S."/>
            <person name="Khazanovich D."/>
            <person name="Kisner P."/>
            <person name="Lance K."/>
            <person name="Lara M."/>
            <person name="Lee W."/>
            <person name="Lennon N."/>
            <person name="Letendre F."/>
            <person name="LeVine R."/>
            <person name="Lipovsky A."/>
            <person name="Liu X."/>
            <person name="Liu J."/>
            <person name="Liu S."/>
            <person name="Lokyitsang T."/>
            <person name="Lokyitsang Y."/>
            <person name="Lubonja R."/>
            <person name="Lui A."/>
            <person name="MacDonald P."/>
            <person name="Magnisalis V."/>
            <person name="Maru K."/>
            <person name="Matthews C."/>
            <person name="McCusker W."/>
            <person name="McDonough S."/>
            <person name="Mehta T."/>
            <person name="Meldrim J."/>
            <person name="Meneus L."/>
            <person name="Mihai O."/>
            <person name="Mihalev A."/>
            <person name="Mihova T."/>
            <person name="Mittelman R."/>
            <person name="Mlenga V."/>
            <person name="Montmayeur A."/>
            <person name="Mulrain L."/>
            <person name="Navidi A."/>
            <person name="Naylor J."/>
            <person name="Negash T."/>
            <person name="Nguyen T."/>
            <person name="Nguyen N."/>
            <person name="Nicol R."/>
            <person name="Norbu C."/>
            <person name="Norbu N."/>
            <person name="Novod N."/>
            <person name="O'Neill B."/>
            <person name="Osman S."/>
            <person name="Markiewicz E."/>
            <person name="Oyono O.L."/>
            <person name="Patti C."/>
            <person name="Phunkhang P."/>
            <person name="Pierre F."/>
            <person name="Priest M."/>
            <person name="Raghuraman S."/>
            <person name="Rege F."/>
            <person name="Reyes R."/>
            <person name="Rise C."/>
            <person name="Rogov P."/>
            <person name="Ross K."/>
            <person name="Ryan E."/>
            <person name="Settipalli S."/>
            <person name="Shea T."/>
            <person name="Sherpa N."/>
            <person name="Shi L."/>
            <person name="Shih D."/>
            <person name="Sparrow T."/>
            <person name="Spaulding J."/>
            <person name="Stalker J."/>
            <person name="Stange-Thomann N."/>
            <person name="Stavropoulos S."/>
            <person name="Stone C."/>
            <person name="Strader C."/>
            <person name="Tesfaye S."/>
            <person name="Thomson T."/>
            <person name="Thoulutsang Y."/>
            <person name="Thoulutsang D."/>
            <person name="Topham K."/>
            <person name="Topping I."/>
            <person name="Tsamla T."/>
            <person name="Vassiliev H."/>
            <person name="Vo A."/>
            <person name="Wangchuk T."/>
            <person name="Wangdi T."/>
            <person name="Weiand M."/>
            <person name="Wilkinson J."/>
            <person name="Wilson A."/>
            <person name="Yadav S."/>
            <person name="Young G."/>
            <person name="Yu Q."/>
            <person name="Zembek L."/>
            <person name="Zhong D."/>
            <person name="Zimmer A."/>
            <person name="Zwirko Z."/>
            <person name="Jaffe D.B."/>
            <person name="Alvarez P."/>
            <person name="Brockman W."/>
            <person name="Butler J."/>
            <person name="Chin C."/>
            <person name="Gnerre S."/>
            <person name="Grabherr M."/>
            <person name="Kleber M."/>
            <person name="Mauceli E."/>
            <person name="MacCallum I."/>
        </authorList>
    </citation>
    <scope>NUCLEOTIDE SEQUENCE [LARGE SCALE GENOMIC DNA]</scope>
    <source>
        <strain evidence="2">MSH-3 / Tucson 14011-0111.49</strain>
    </source>
</reference>